<name>A0A2G5BBN7_COERN</name>
<dbReference type="Pfam" id="PF09811">
    <property type="entry name" value="Yae1_N"/>
    <property type="match status" value="1"/>
</dbReference>
<feature type="domain" description="Essential protein Yae1 N-terminal" evidence="8">
    <location>
        <begin position="44"/>
        <end position="81"/>
    </location>
</feature>
<reference evidence="9 10" key="1">
    <citation type="journal article" date="2015" name="Genome Biol. Evol.">
        <title>Phylogenomic analyses indicate that early fungi evolved digesting cell walls of algal ancestors of land plants.</title>
        <authorList>
            <person name="Chang Y."/>
            <person name="Wang S."/>
            <person name="Sekimoto S."/>
            <person name="Aerts A.L."/>
            <person name="Choi C."/>
            <person name="Clum A."/>
            <person name="LaButti K.M."/>
            <person name="Lindquist E.A."/>
            <person name="Yee Ngan C."/>
            <person name="Ohm R.A."/>
            <person name="Salamov A.A."/>
            <person name="Grigoriev I.V."/>
            <person name="Spatafora J.W."/>
            <person name="Berbee M.L."/>
        </authorList>
    </citation>
    <scope>NUCLEOTIDE SEQUENCE [LARGE SCALE GENOMIC DNA]</scope>
    <source>
        <strain evidence="9 10">NRRL 1564</strain>
    </source>
</reference>
<dbReference type="OrthoDB" id="20086at2759"/>
<evidence type="ECO:0000256" key="1">
    <source>
        <dbReference type="ARBA" id="ARBA00004123"/>
    </source>
</evidence>
<dbReference type="Proteomes" id="UP000242474">
    <property type="component" value="Unassembled WGS sequence"/>
</dbReference>
<proteinExistence type="inferred from homology"/>
<dbReference type="GO" id="GO:0005634">
    <property type="term" value="C:nucleus"/>
    <property type="evidence" value="ECO:0007669"/>
    <property type="project" value="UniProtKB-SubCell"/>
</dbReference>
<evidence type="ECO:0000256" key="6">
    <source>
        <dbReference type="ARBA" id="ARBA00022490"/>
    </source>
</evidence>
<dbReference type="PANTHER" id="PTHR18829:SF0">
    <property type="entry name" value="PROTEIN YAE1 HOMOLOG"/>
    <property type="match status" value="1"/>
</dbReference>
<dbReference type="AlphaFoldDB" id="A0A2G5BBN7"/>
<dbReference type="InterPro" id="IPR038881">
    <property type="entry name" value="Yae1-like"/>
</dbReference>
<evidence type="ECO:0000313" key="9">
    <source>
        <dbReference type="EMBL" id="PIA16429.1"/>
    </source>
</evidence>
<accession>A0A2G5BBN7</accession>
<dbReference type="PANTHER" id="PTHR18829">
    <property type="entry name" value="PROTEIN YAE1 HOMOLOG"/>
    <property type="match status" value="1"/>
</dbReference>
<protein>
    <recommendedName>
        <fullName evidence="5">Protein YAE1</fullName>
    </recommendedName>
    <alternativeName>
        <fullName evidence="4">Protein yae1</fullName>
    </alternativeName>
</protein>
<gene>
    <name evidence="9" type="ORF">COEREDRAFT_81369</name>
</gene>
<evidence type="ECO:0000256" key="3">
    <source>
        <dbReference type="ARBA" id="ARBA00007096"/>
    </source>
</evidence>
<dbReference type="InterPro" id="IPR019191">
    <property type="entry name" value="Essential_protein_Yae1_N"/>
</dbReference>
<evidence type="ECO:0000313" key="10">
    <source>
        <dbReference type="Proteomes" id="UP000242474"/>
    </source>
</evidence>
<comment type="similarity">
    <text evidence="3">Belongs to the YAE1 family.</text>
</comment>
<dbReference type="EMBL" id="KZ303500">
    <property type="protein sequence ID" value="PIA16429.1"/>
    <property type="molecule type" value="Genomic_DNA"/>
</dbReference>
<organism evidence="9 10">
    <name type="scientific">Coemansia reversa (strain ATCC 12441 / NRRL 1564)</name>
    <dbReference type="NCBI Taxonomy" id="763665"/>
    <lineage>
        <taxon>Eukaryota</taxon>
        <taxon>Fungi</taxon>
        <taxon>Fungi incertae sedis</taxon>
        <taxon>Zoopagomycota</taxon>
        <taxon>Kickxellomycotina</taxon>
        <taxon>Kickxellomycetes</taxon>
        <taxon>Kickxellales</taxon>
        <taxon>Kickxellaceae</taxon>
        <taxon>Coemansia</taxon>
    </lineage>
</organism>
<dbReference type="GO" id="GO:0005737">
    <property type="term" value="C:cytoplasm"/>
    <property type="evidence" value="ECO:0007669"/>
    <property type="project" value="UniProtKB-SubCell"/>
</dbReference>
<evidence type="ECO:0000256" key="5">
    <source>
        <dbReference type="ARBA" id="ARBA00018400"/>
    </source>
</evidence>
<keyword evidence="6" id="KW-0963">Cytoplasm</keyword>
<evidence type="ECO:0000259" key="8">
    <source>
        <dbReference type="Pfam" id="PF09811"/>
    </source>
</evidence>
<evidence type="ECO:0000256" key="2">
    <source>
        <dbReference type="ARBA" id="ARBA00004496"/>
    </source>
</evidence>
<evidence type="ECO:0000256" key="4">
    <source>
        <dbReference type="ARBA" id="ARBA00017286"/>
    </source>
</evidence>
<evidence type="ECO:0000256" key="7">
    <source>
        <dbReference type="ARBA" id="ARBA00023242"/>
    </source>
</evidence>
<keyword evidence="7" id="KW-0539">Nucleus</keyword>
<comment type="subcellular location">
    <subcellularLocation>
        <location evidence="2">Cytoplasm</location>
    </subcellularLocation>
    <subcellularLocation>
        <location evidence="1">Nucleus</location>
    </subcellularLocation>
</comment>
<keyword evidence="10" id="KW-1185">Reference proteome</keyword>
<sequence length="157" mass="16859">MNPAGPVKDIDNDVWDLTQDDLSSERAIASQSLAKLERAFANAGYKEGIDASKVEVMQEGFDQGLTLAIGHGQSLGSLLGALVAHRTICRKLNTASPISNLDALIMKLRAFKHSSAFDLAEVSLPQEGSADAPDLRTDTFRKLVVEASDALNMLAYN</sequence>